<dbReference type="PROSITE" id="PS50090">
    <property type="entry name" value="MYB_LIKE"/>
    <property type="match status" value="2"/>
</dbReference>
<proteinExistence type="predicted"/>
<evidence type="ECO:0000256" key="4">
    <source>
        <dbReference type="ARBA" id="ARBA00023242"/>
    </source>
</evidence>
<dbReference type="SMART" id="SM00717">
    <property type="entry name" value="SANT"/>
    <property type="match status" value="2"/>
</dbReference>
<evidence type="ECO:0000256" key="5">
    <source>
        <dbReference type="SAM" id="MobiDB-lite"/>
    </source>
</evidence>
<organism evidence="8 9">
    <name type="scientific">Tritrichomonas musculus</name>
    <dbReference type="NCBI Taxonomy" id="1915356"/>
    <lineage>
        <taxon>Eukaryota</taxon>
        <taxon>Metamonada</taxon>
        <taxon>Parabasalia</taxon>
        <taxon>Tritrichomonadida</taxon>
        <taxon>Tritrichomonadidae</taxon>
        <taxon>Tritrichomonas</taxon>
    </lineage>
</organism>
<evidence type="ECO:0000259" key="7">
    <source>
        <dbReference type="PROSITE" id="PS51294"/>
    </source>
</evidence>
<evidence type="ECO:0000313" key="9">
    <source>
        <dbReference type="Proteomes" id="UP001470230"/>
    </source>
</evidence>
<dbReference type="EMBL" id="JAPFFF010000011">
    <property type="protein sequence ID" value="KAK8878384.1"/>
    <property type="molecule type" value="Genomic_DNA"/>
</dbReference>
<feature type="domain" description="Myb-like" evidence="6">
    <location>
        <begin position="140"/>
        <end position="190"/>
    </location>
</feature>
<keyword evidence="1" id="KW-0805">Transcription regulation</keyword>
<name>A0ABR2JL26_9EUKA</name>
<dbReference type="SUPFAM" id="SSF46689">
    <property type="entry name" value="Homeodomain-like"/>
    <property type="match status" value="1"/>
</dbReference>
<dbReference type="InterPro" id="IPR009057">
    <property type="entry name" value="Homeodomain-like_sf"/>
</dbReference>
<gene>
    <name evidence="8" type="ORF">M9Y10_005152</name>
</gene>
<dbReference type="Pfam" id="PF13921">
    <property type="entry name" value="Myb_DNA-bind_6"/>
    <property type="match status" value="1"/>
</dbReference>
<comment type="caution">
    <text evidence="8">The sequence shown here is derived from an EMBL/GenBank/DDBJ whole genome shotgun (WGS) entry which is preliminary data.</text>
</comment>
<feature type="domain" description="HTH myb-type" evidence="7">
    <location>
        <begin position="140"/>
        <end position="194"/>
    </location>
</feature>
<feature type="region of interest" description="Disordered" evidence="5">
    <location>
        <begin position="1"/>
        <end position="24"/>
    </location>
</feature>
<dbReference type="PROSITE" id="PS51294">
    <property type="entry name" value="HTH_MYB"/>
    <property type="match status" value="2"/>
</dbReference>
<dbReference type="Proteomes" id="UP001470230">
    <property type="component" value="Unassembled WGS sequence"/>
</dbReference>
<sequence length="295" mass="33907">MRLSQSFVQSQIPNPGISPKRKKKITDISAQCLSQPSQTQFVSPNIKFPPLPMPNSGIPGFFANQKQHKQIYPSIIPSSHPGINSKWKNETKRRFFTQNEDMLLTKAAIQYNEKSWNIIAQCVPGRTPRQCRDRWMNYLKPNLKFDPWTKEEDELLISLVNSHGTHWTKMISHFPGRSTNAIKNRWNWLLKDRIHVSSSDDQSSKTNLPKFSLNPAPQNMKSSATLPKNEIKEPEQSKNQNINPKKPQNDSQSLINTVTISKSATQCHTKINEEDVFSIWQDPISLSFDAEEVNW</sequence>
<evidence type="ECO:0000256" key="2">
    <source>
        <dbReference type="ARBA" id="ARBA00023125"/>
    </source>
</evidence>
<keyword evidence="3" id="KW-0804">Transcription</keyword>
<dbReference type="InterPro" id="IPR017930">
    <property type="entry name" value="Myb_dom"/>
</dbReference>
<evidence type="ECO:0000313" key="8">
    <source>
        <dbReference type="EMBL" id="KAK8878384.1"/>
    </source>
</evidence>
<evidence type="ECO:0000256" key="3">
    <source>
        <dbReference type="ARBA" id="ARBA00023163"/>
    </source>
</evidence>
<feature type="compositionally biased region" description="Polar residues" evidence="5">
    <location>
        <begin position="199"/>
        <end position="226"/>
    </location>
</feature>
<evidence type="ECO:0000256" key="1">
    <source>
        <dbReference type="ARBA" id="ARBA00023015"/>
    </source>
</evidence>
<dbReference type="PANTHER" id="PTHR46621">
    <property type="entry name" value="SNRNA-ACTIVATING PROTEIN COMPLEX SUBUNIT 4"/>
    <property type="match status" value="1"/>
</dbReference>
<feature type="domain" description="HTH myb-type" evidence="7">
    <location>
        <begin position="88"/>
        <end position="139"/>
    </location>
</feature>
<keyword evidence="9" id="KW-1185">Reference proteome</keyword>
<accession>A0ABR2JL26</accession>
<protein>
    <recommendedName>
        <fullName evidence="10">Myb-like DNA-binding domain containing protein</fullName>
    </recommendedName>
</protein>
<dbReference type="InterPro" id="IPR001005">
    <property type="entry name" value="SANT/Myb"/>
</dbReference>
<dbReference type="CDD" id="cd00167">
    <property type="entry name" value="SANT"/>
    <property type="match status" value="2"/>
</dbReference>
<keyword evidence="4" id="KW-0539">Nucleus</keyword>
<feature type="domain" description="Myb-like" evidence="6">
    <location>
        <begin position="88"/>
        <end position="139"/>
    </location>
</feature>
<reference evidence="8 9" key="1">
    <citation type="submission" date="2024-04" db="EMBL/GenBank/DDBJ databases">
        <title>Tritrichomonas musculus Genome.</title>
        <authorList>
            <person name="Alves-Ferreira E."/>
            <person name="Grigg M."/>
            <person name="Lorenzi H."/>
            <person name="Galac M."/>
        </authorList>
    </citation>
    <scope>NUCLEOTIDE SEQUENCE [LARGE SCALE GENOMIC DNA]</scope>
    <source>
        <strain evidence="8 9">EAF2021</strain>
    </source>
</reference>
<evidence type="ECO:0008006" key="10">
    <source>
        <dbReference type="Google" id="ProtNLM"/>
    </source>
</evidence>
<dbReference type="PANTHER" id="PTHR46621:SF1">
    <property type="entry name" value="SNRNA-ACTIVATING PROTEIN COMPLEX SUBUNIT 4"/>
    <property type="match status" value="1"/>
</dbReference>
<dbReference type="Gene3D" id="1.10.10.60">
    <property type="entry name" value="Homeodomain-like"/>
    <property type="match status" value="2"/>
</dbReference>
<evidence type="ECO:0000259" key="6">
    <source>
        <dbReference type="PROSITE" id="PS50090"/>
    </source>
</evidence>
<feature type="region of interest" description="Disordered" evidence="5">
    <location>
        <begin position="199"/>
        <end position="253"/>
    </location>
</feature>
<feature type="compositionally biased region" description="Polar residues" evidence="5">
    <location>
        <begin position="1"/>
        <end position="13"/>
    </location>
</feature>
<keyword evidence="2" id="KW-0238">DNA-binding</keyword>
<dbReference type="InterPro" id="IPR051575">
    <property type="entry name" value="Myb-like_DNA-bd"/>
</dbReference>